<name>A0ACB8WP07_9TELE</name>
<dbReference type="Proteomes" id="UP000831701">
    <property type="component" value="Chromosome 7"/>
</dbReference>
<sequence>MVFVVGLMFFAAAMLHLVQDSALFEAVGQTQQVEVCVEDAERRRAITSVCSYIVFQCSRPPQLHSRDLHSIIVAAFHCLNVWLTQHPTMLNHQECLLEVLEIVELGISGSKSRQEEEVRCKEEKDLNPASLRVKEAAEATLSCVMQVSGAFPFPGGLLDEDSLTGCSSSDVKKFRYFVVDSSVILAMLEPEHASCPSLTVLIRAPSGSHAWALQLHLQPREGRTQTQHTLIPDHTGGAQEDAGIQCGVKHQLFPENIDRVPSVKADLSIPDLNKSLTEEVQQQLERLRAVMERQRQAEARPQVNTWSVVMTTCRPPSPVTNFQTARLFLSHLGLLTLETLKDPGTSGVPAQLVSLDSSLPGFWEDLKCLDQLPSRNSDSAFVFYMRAGQRTAAEILRNVESNFSVSSHFLGFLASLGWPVAVGRQQVGGVSTNSSDFPVVLGDSGGGVFNGERFVLMYADALTEMTFIVPSLSSYKIWLDPSILDSAIVPEGPDYTFREEQGRRRLLHGPIGQLKMPSPSPSTLYTALPHLDQRDTYVRCCSAFNTIVPPKLVTMLRDLGLNIALFDWLLNFLMGRPQAVQDWQHHILHPDSEHRASNVQLIFIHPLKTGLYQIRFHGNAISKFGLVVPLVNGSVISKRALALFTTKVQYNPGITTAPIHLSTSSFISPSPVNNTLVTTPQPLLLLTISQLQTTTSSAC</sequence>
<dbReference type="EMBL" id="CM041537">
    <property type="protein sequence ID" value="KAI3369588.1"/>
    <property type="molecule type" value="Genomic_DNA"/>
</dbReference>
<keyword evidence="2" id="KW-1185">Reference proteome</keyword>
<proteinExistence type="predicted"/>
<evidence type="ECO:0000313" key="1">
    <source>
        <dbReference type="EMBL" id="KAI3369588.1"/>
    </source>
</evidence>
<accession>A0ACB8WP07</accession>
<evidence type="ECO:0000313" key="2">
    <source>
        <dbReference type="Proteomes" id="UP000831701"/>
    </source>
</evidence>
<organism evidence="1 2">
    <name type="scientific">Scortum barcoo</name>
    <name type="common">barcoo grunter</name>
    <dbReference type="NCBI Taxonomy" id="214431"/>
    <lineage>
        <taxon>Eukaryota</taxon>
        <taxon>Metazoa</taxon>
        <taxon>Chordata</taxon>
        <taxon>Craniata</taxon>
        <taxon>Vertebrata</taxon>
        <taxon>Euteleostomi</taxon>
        <taxon>Actinopterygii</taxon>
        <taxon>Neopterygii</taxon>
        <taxon>Teleostei</taxon>
        <taxon>Neoteleostei</taxon>
        <taxon>Acanthomorphata</taxon>
        <taxon>Eupercaria</taxon>
        <taxon>Centrarchiformes</taxon>
        <taxon>Terapontoidei</taxon>
        <taxon>Terapontidae</taxon>
        <taxon>Scortum</taxon>
    </lineage>
</organism>
<gene>
    <name evidence="1" type="ORF">L3Q82_024498</name>
</gene>
<protein>
    <submittedName>
        <fullName evidence="1">Uncharacterized protein</fullName>
    </submittedName>
</protein>
<comment type="caution">
    <text evidence="1">The sequence shown here is derived from an EMBL/GenBank/DDBJ whole genome shotgun (WGS) entry which is preliminary data.</text>
</comment>
<reference evidence="1" key="1">
    <citation type="submission" date="2022-04" db="EMBL/GenBank/DDBJ databases">
        <title>Jade perch genome.</title>
        <authorList>
            <person name="Chao B."/>
        </authorList>
    </citation>
    <scope>NUCLEOTIDE SEQUENCE</scope>
    <source>
        <strain evidence="1">CB-2022</strain>
    </source>
</reference>